<dbReference type="GO" id="GO:0005886">
    <property type="term" value="C:plasma membrane"/>
    <property type="evidence" value="ECO:0007669"/>
    <property type="project" value="UniProtKB-SubCell"/>
</dbReference>
<proteinExistence type="predicted"/>
<keyword evidence="4 6" id="KW-1133">Transmembrane helix</keyword>
<feature type="transmembrane region" description="Helical" evidence="6">
    <location>
        <begin position="109"/>
        <end position="128"/>
    </location>
</feature>
<keyword evidence="7" id="KW-0067">ATP-binding</keyword>
<evidence type="ECO:0000256" key="3">
    <source>
        <dbReference type="ARBA" id="ARBA00022692"/>
    </source>
</evidence>
<evidence type="ECO:0000256" key="1">
    <source>
        <dbReference type="ARBA" id="ARBA00004651"/>
    </source>
</evidence>
<evidence type="ECO:0000313" key="7">
    <source>
        <dbReference type="EMBL" id="CAA9560693.1"/>
    </source>
</evidence>
<evidence type="ECO:0000256" key="6">
    <source>
        <dbReference type="SAM" id="Phobius"/>
    </source>
</evidence>
<feature type="transmembrane region" description="Helical" evidence="6">
    <location>
        <begin position="82"/>
        <end position="102"/>
    </location>
</feature>
<feature type="transmembrane region" description="Helical" evidence="6">
    <location>
        <begin position="59"/>
        <end position="76"/>
    </location>
</feature>
<dbReference type="AlphaFoldDB" id="A0A6J4UYW0"/>
<accession>A0A6J4UYW0</accession>
<dbReference type="InterPro" id="IPR001851">
    <property type="entry name" value="ABC_transp_permease"/>
</dbReference>
<keyword evidence="3 6" id="KW-0812">Transmembrane</keyword>
<keyword evidence="5 6" id="KW-0472">Membrane</keyword>
<reference evidence="7" key="1">
    <citation type="submission" date="2020-02" db="EMBL/GenBank/DDBJ databases">
        <authorList>
            <person name="Meier V. D."/>
        </authorList>
    </citation>
    <scope>NUCLEOTIDE SEQUENCE</scope>
    <source>
        <strain evidence="7">AVDCRST_MAG88</strain>
    </source>
</reference>
<evidence type="ECO:0000256" key="5">
    <source>
        <dbReference type="ARBA" id="ARBA00023136"/>
    </source>
</evidence>
<dbReference type="EMBL" id="CADCWM010000458">
    <property type="protein sequence ID" value="CAA9560693.1"/>
    <property type="molecule type" value="Genomic_DNA"/>
</dbReference>
<feature type="transmembrane region" description="Helical" evidence="6">
    <location>
        <begin position="242"/>
        <end position="268"/>
    </location>
</feature>
<feature type="transmembrane region" description="Helical" evidence="6">
    <location>
        <begin position="158"/>
        <end position="175"/>
    </location>
</feature>
<feature type="transmembrane region" description="Helical" evidence="6">
    <location>
        <begin position="30"/>
        <end position="52"/>
    </location>
</feature>
<comment type="subcellular location">
    <subcellularLocation>
        <location evidence="1">Cell membrane</location>
        <topology evidence="1">Multi-pass membrane protein</topology>
    </subcellularLocation>
</comment>
<dbReference type="GO" id="GO:0015658">
    <property type="term" value="F:branched-chain amino acid transmembrane transporter activity"/>
    <property type="evidence" value="ECO:0007669"/>
    <property type="project" value="InterPro"/>
</dbReference>
<sequence>MRRVDLLGLAGAAVALLALSLTLSGSRLSLLTFIGLFAISAIGLSLLGGYAGQISLGHAAYYGIGAYTSALLGARYDISPWLGLPAAMFVSGGVAALVGLPLLQLRGHYLSIGTLAFGIITTVTLNEWRGVTGGPSGFGGIPGFAIGGYELTRRDYCLLIWAVALVAAALALNLVNSRVGRILRAIRGSELAVATLGIAVWRYKLGVFVISAVYAGAAGALYAAYLGYVSPSAFTLRVSVELLTMAAVGGLASVWGAIIGAATVQVLIDQIRDLLPRLQELLHLLIPAVPAQPRGEQELIAFGLLLLIIMIFAPGGIAGGLNALARRFGARRGGDRGVTPAPAPGTGN</sequence>
<gene>
    <name evidence="7" type="ORF">AVDCRST_MAG88-1482</name>
</gene>
<evidence type="ECO:0000256" key="2">
    <source>
        <dbReference type="ARBA" id="ARBA00022475"/>
    </source>
</evidence>
<name>A0A6J4UYW0_9BACT</name>
<organism evidence="7">
    <name type="scientific">uncultured Thermomicrobiales bacterium</name>
    <dbReference type="NCBI Taxonomy" id="1645740"/>
    <lineage>
        <taxon>Bacteria</taxon>
        <taxon>Pseudomonadati</taxon>
        <taxon>Thermomicrobiota</taxon>
        <taxon>Thermomicrobia</taxon>
        <taxon>Thermomicrobiales</taxon>
        <taxon>environmental samples</taxon>
    </lineage>
</organism>
<feature type="transmembrane region" description="Helical" evidence="6">
    <location>
        <begin position="299"/>
        <end position="324"/>
    </location>
</feature>
<dbReference type="PANTHER" id="PTHR30482">
    <property type="entry name" value="HIGH-AFFINITY BRANCHED-CHAIN AMINO ACID TRANSPORT SYSTEM PERMEASE"/>
    <property type="match status" value="1"/>
</dbReference>
<dbReference type="CDD" id="cd06581">
    <property type="entry name" value="TM_PBP1_LivM_like"/>
    <property type="match status" value="1"/>
</dbReference>
<keyword evidence="7" id="KW-0547">Nucleotide-binding</keyword>
<dbReference type="GO" id="GO:0005524">
    <property type="term" value="F:ATP binding"/>
    <property type="evidence" value="ECO:0007669"/>
    <property type="project" value="UniProtKB-KW"/>
</dbReference>
<dbReference type="Pfam" id="PF02653">
    <property type="entry name" value="BPD_transp_2"/>
    <property type="match status" value="1"/>
</dbReference>
<dbReference type="PANTHER" id="PTHR30482:SF18">
    <property type="entry name" value="BRANCHED AMINO ACID TRANSPORT SYSTEM PERMEASE"/>
    <property type="match status" value="1"/>
</dbReference>
<evidence type="ECO:0000256" key="4">
    <source>
        <dbReference type="ARBA" id="ARBA00022989"/>
    </source>
</evidence>
<keyword evidence="2" id="KW-1003">Cell membrane</keyword>
<feature type="transmembrane region" description="Helical" evidence="6">
    <location>
        <begin position="207"/>
        <end position="230"/>
    </location>
</feature>
<dbReference type="InterPro" id="IPR043428">
    <property type="entry name" value="LivM-like"/>
</dbReference>
<protein>
    <submittedName>
        <fullName evidence="7">ABC transporter, permease protein 2 (Cluster 4, leucine/isoleucine/valine/benzoate) / ABC transporter, ATP-binding protein 1 (Cluster 4, leucine/isoleucine/valine/benzoate)</fullName>
    </submittedName>
</protein>